<dbReference type="AlphaFoldDB" id="A0A1R1J8A4"/>
<dbReference type="GO" id="GO:0003824">
    <property type="term" value="F:catalytic activity"/>
    <property type="evidence" value="ECO:0007669"/>
    <property type="project" value="InterPro"/>
</dbReference>
<feature type="domain" description="Condensation" evidence="1">
    <location>
        <begin position="18"/>
        <end position="133"/>
    </location>
</feature>
<organism evidence="2 3">
    <name type="scientific">Burkholderia ubonensis</name>
    <dbReference type="NCBI Taxonomy" id="101571"/>
    <lineage>
        <taxon>Bacteria</taxon>
        <taxon>Pseudomonadati</taxon>
        <taxon>Pseudomonadota</taxon>
        <taxon>Betaproteobacteria</taxon>
        <taxon>Burkholderiales</taxon>
        <taxon>Burkholderiaceae</taxon>
        <taxon>Burkholderia</taxon>
        <taxon>Burkholderia cepacia complex</taxon>
    </lineage>
</organism>
<dbReference type="EMBL" id="MTJZ01000027">
    <property type="protein sequence ID" value="OMG71479.1"/>
    <property type="molecule type" value="Genomic_DNA"/>
</dbReference>
<dbReference type="SUPFAM" id="SSF52777">
    <property type="entry name" value="CoA-dependent acyltransferases"/>
    <property type="match status" value="1"/>
</dbReference>
<dbReference type="InterPro" id="IPR023213">
    <property type="entry name" value="CAT-like_dom_sf"/>
</dbReference>
<feature type="non-terminal residue" evidence="2">
    <location>
        <position position="1"/>
    </location>
</feature>
<proteinExistence type="predicted"/>
<name>A0A1R1J8A4_9BURK</name>
<gene>
    <name evidence="2" type="ORF">BW685_20765</name>
</gene>
<sequence length="141" mass="16361">AVLPVWSPDPAARHEPFPLTDMQEAFLLGRQATIGGDRIGAHIYAEINVAGSLDIFQLNRAWNRLVSHHDMLRTVFIDRSRQRVLPSVRDYRFKVIDVRRLADAERRFKADVLRETMEHRVFAGDEWPLFDIRVAILDEGR</sequence>
<evidence type="ECO:0000259" key="1">
    <source>
        <dbReference type="Pfam" id="PF00668"/>
    </source>
</evidence>
<comment type="caution">
    <text evidence="2">The sequence shown here is derived from an EMBL/GenBank/DDBJ whole genome shotgun (WGS) entry which is preliminary data.</text>
</comment>
<dbReference type="Proteomes" id="UP000187194">
    <property type="component" value="Unassembled WGS sequence"/>
</dbReference>
<evidence type="ECO:0000313" key="3">
    <source>
        <dbReference type="Proteomes" id="UP000187194"/>
    </source>
</evidence>
<dbReference type="RefSeq" id="WP_256703024.1">
    <property type="nucleotide sequence ID" value="NZ_MTJZ01000027.1"/>
</dbReference>
<accession>A0A1R1J8A4</accession>
<dbReference type="InterPro" id="IPR001242">
    <property type="entry name" value="Condensation_dom"/>
</dbReference>
<dbReference type="Gene3D" id="3.30.559.10">
    <property type="entry name" value="Chloramphenicol acetyltransferase-like domain"/>
    <property type="match status" value="1"/>
</dbReference>
<reference evidence="2 3" key="1">
    <citation type="submission" date="2017-01" db="EMBL/GenBank/DDBJ databases">
        <title>Phylogeographic, genomic and meropenem susceptibility analysis of Burkholderia ubonensis.</title>
        <authorList>
            <person name="Price E.P."/>
            <person name="Sarovich D.S."/>
            <person name="Webb J.R."/>
            <person name="Hall C.M."/>
            <person name="Sahl J.W."/>
            <person name="Kaestli M."/>
            <person name="Mayo M."/>
            <person name="Harrington G."/>
            <person name="Baker A.L."/>
            <person name="Sidak-Loftis L.C."/>
            <person name="Lummis M."/>
            <person name="Schupp J.M."/>
            <person name="Gillece J.D."/>
            <person name="Tuanyok A."/>
            <person name="Warner J."/>
            <person name="Busch J.D."/>
            <person name="Keim P."/>
            <person name="Currie B.J."/>
            <person name="Wagner D.M."/>
        </authorList>
    </citation>
    <scope>NUCLEOTIDE SEQUENCE [LARGE SCALE GENOMIC DNA]</scope>
    <source>
        <strain evidence="2 3">A21</strain>
    </source>
</reference>
<evidence type="ECO:0000313" key="2">
    <source>
        <dbReference type="EMBL" id="OMG71479.1"/>
    </source>
</evidence>
<protein>
    <recommendedName>
        <fullName evidence="1">Condensation domain-containing protein</fullName>
    </recommendedName>
</protein>
<dbReference type="Pfam" id="PF00668">
    <property type="entry name" value="Condensation"/>
    <property type="match status" value="1"/>
</dbReference>